<proteinExistence type="predicted"/>
<reference evidence="2" key="1">
    <citation type="journal article" date="2017" name="Nat. Commun.">
        <title>The North American bullfrog draft genome provides insight into hormonal regulation of long noncoding RNA.</title>
        <authorList>
            <person name="Hammond S.A."/>
            <person name="Warren R.L."/>
            <person name="Vandervalk B.P."/>
            <person name="Kucuk E."/>
            <person name="Khan H."/>
            <person name="Gibb E.A."/>
            <person name="Pandoh P."/>
            <person name="Kirk H."/>
            <person name="Zhao Y."/>
            <person name="Jones M."/>
            <person name="Mungall A.J."/>
            <person name="Coope R."/>
            <person name="Pleasance S."/>
            <person name="Moore R.A."/>
            <person name="Holt R.A."/>
            <person name="Round J.M."/>
            <person name="Ohora S."/>
            <person name="Walle B.V."/>
            <person name="Veldhoen N."/>
            <person name="Helbing C.C."/>
            <person name="Birol I."/>
        </authorList>
    </citation>
    <scope>NUCLEOTIDE SEQUENCE [LARGE SCALE GENOMIC DNA]</scope>
</reference>
<sequence length="113" mass="12904">MLYYLFLETSECIQMNQDVGLEAWDMTPGPSTDLPIVDVTSSDASQTEGQRDPEVEENICEPLVCARHKLPRCTIVRMSADMMQALIELEKIKEAATAFQRRIRDYVDMLAKF</sequence>
<organism evidence="1 2">
    <name type="scientific">Aquarana catesbeiana</name>
    <name type="common">American bullfrog</name>
    <name type="synonym">Rana catesbeiana</name>
    <dbReference type="NCBI Taxonomy" id="8400"/>
    <lineage>
        <taxon>Eukaryota</taxon>
        <taxon>Metazoa</taxon>
        <taxon>Chordata</taxon>
        <taxon>Craniata</taxon>
        <taxon>Vertebrata</taxon>
        <taxon>Euteleostomi</taxon>
        <taxon>Amphibia</taxon>
        <taxon>Batrachia</taxon>
        <taxon>Anura</taxon>
        <taxon>Neobatrachia</taxon>
        <taxon>Ranoidea</taxon>
        <taxon>Ranidae</taxon>
        <taxon>Aquarana</taxon>
    </lineage>
</organism>
<dbReference type="EMBL" id="KV924885">
    <property type="protein sequence ID" value="PIO38885.1"/>
    <property type="molecule type" value="Genomic_DNA"/>
</dbReference>
<evidence type="ECO:0000313" key="1">
    <source>
        <dbReference type="EMBL" id="PIO38885.1"/>
    </source>
</evidence>
<accession>A0A2G9SFN0</accession>
<dbReference type="AlphaFoldDB" id="A0A2G9SFN0"/>
<gene>
    <name evidence="1" type="ORF">AB205_0071180</name>
</gene>
<protein>
    <submittedName>
        <fullName evidence="1">Uncharacterized protein</fullName>
    </submittedName>
</protein>
<evidence type="ECO:0000313" key="2">
    <source>
        <dbReference type="Proteomes" id="UP000228934"/>
    </source>
</evidence>
<name>A0A2G9SFN0_AQUCT</name>
<keyword evidence="2" id="KW-1185">Reference proteome</keyword>
<dbReference type="Proteomes" id="UP000228934">
    <property type="component" value="Unassembled WGS sequence"/>
</dbReference>